<proteinExistence type="predicted"/>
<dbReference type="AlphaFoldDB" id="A0A2N0ZG77"/>
<reference evidence="1 2" key="1">
    <citation type="journal article" date="2010" name="Int. J. Syst. Evol. Microbiol.">
        <title>Bacillus horneckiae sp. nov., isolated from a spacecraft-assembly clean room.</title>
        <authorList>
            <person name="Vaishampayan P."/>
            <person name="Probst A."/>
            <person name="Krishnamurthi S."/>
            <person name="Ghosh S."/>
            <person name="Osman S."/>
            <person name="McDowall A."/>
            <person name="Ruckmani A."/>
            <person name="Mayilraj S."/>
            <person name="Venkateswaran K."/>
        </authorList>
    </citation>
    <scope>NUCLEOTIDE SEQUENCE [LARGE SCALE GENOMIC DNA]</scope>
    <source>
        <strain evidence="2">1PO1SC</strain>
    </source>
</reference>
<evidence type="ECO:0000313" key="2">
    <source>
        <dbReference type="Proteomes" id="UP000233343"/>
    </source>
</evidence>
<accession>A0A2N0ZG77</accession>
<dbReference type="Proteomes" id="UP000233343">
    <property type="component" value="Unassembled WGS sequence"/>
</dbReference>
<name>A0A2N0ZG77_9BACI</name>
<keyword evidence="2" id="KW-1185">Reference proteome</keyword>
<protein>
    <submittedName>
        <fullName evidence="1">Uncharacterized protein</fullName>
    </submittedName>
</protein>
<dbReference type="EMBL" id="PISD01000028">
    <property type="protein sequence ID" value="PKG28521.1"/>
    <property type="molecule type" value="Genomic_DNA"/>
</dbReference>
<sequence>MERFRWIFASYLVEAFKNGRFRKIYLFYLRNGIQSTSQRYICFIYVKASKTEHLAEIYLFYLHKGIVIQK</sequence>
<comment type="caution">
    <text evidence="1">The sequence shown here is derived from an EMBL/GenBank/DDBJ whole genome shotgun (WGS) entry which is preliminary data.</text>
</comment>
<evidence type="ECO:0000313" key="1">
    <source>
        <dbReference type="EMBL" id="PKG28521.1"/>
    </source>
</evidence>
<gene>
    <name evidence="1" type="ORF">CWS20_13195</name>
</gene>
<organism evidence="1 2">
    <name type="scientific">Cytobacillus horneckiae</name>
    <dbReference type="NCBI Taxonomy" id="549687"/>
    <lineage>
        <taxon>Bacteria</taxon>
        <taxon>Bacillati</taxon>
        <taxon>Bacillota</taxon>
        <taxon>Bacilli</taxon>
        <taxon>Bacillales</taxon>
        <taxon>Bacillaceae</taxon>
        <taxon>Cytobacillus</taxon>
    </lineage>
</organism>